<dbReference type="InterPro" id="IPR014710">
    <property type="entry name" value="RmlC-like_jellyroll"/>
</dbReference>
<dbReference type="Proteomes" id="UP001157125">
    <property type="component" value="Unassembled WGS sequence"/>
</dbReference>
<organism evidence="2 3">
    <name type="scientific">Demequina litorisediminis</name>
    <dbReference type="NCBI Taxonomy" id="1849022"/>
    <lineage>
        <taxon>Bacteria</taxon>
        <taxon>Bacillati</taxon>
        <taxon>Actinomycetota</taxon>
        <taxon>Actinomycetes</taxon>
        <taxon>Micrococcales</taxon>
        <taxon>Demequinaceae</taxon>
        <taxon>Demequina</taxon>
    </lineage>
</organism>
<dbReference type="InterPro" id="IPR000595">
    <property type="entry name" value="cNMP-bd_dom"/>
</dbReference>
<proteinExistence type="predicted"/>
<dbReference type="Gene3D" id="2.60.120.10">
    <property type="entry name" value="Jelly Rolls"/>
    <property type="match status" value="1"/>
</dbReference>
<dbReference type="PROSITE" id="PS50042">
    <property type="entry name" value="CNMP_BINDING_3"/>
    <property type="match status" value="1"/>
</dbReference>
<feature type="domain" description="Cyclic nucleotide-binding" evidence="1">
    <location>
        <begin position="1"/>
        <end position="42"/>
    </location>
</feature>
<accession>A0ABQ6IE46</accession>
<evidence type="ECO:0000259" key="1">
    <source>
        <dbReference type="PROSITE" id="PS50042"/>
    </source>
</evidence>
<evidence type="ECO:0000313" key="3">
    <source>
        <dbReference type="Proteomes" id="UP001157125"/>
    </source>
</evidence>
<sequence length="63" mass="7044">MDADSARSLIEQMTRIELARGEVLFNEGDEGQAMFIIVKGKIGSPVPRVMAAKTSWAFWAWET</sequence>
<evidence type="ECO:0000313" key="2">
    <source>
        <dbReference type="EMBL" id="GMA35951.1"/>
    </source>
</evidence>
<keyword evidence="3" id="KW-1185">Reference proteome</keyword>
<dbReference type="SUPFAM" id="SSF51206">
    <property type="entry name" value="cAMP-binding domain-like"/>
    <property type="match status" value="1"/>
</dbReference>
<reference evidence="3" key="1">
    <citation type="journal article" date="2019" name="Int. J. Syst. Evol. Microbiol.">
        <title>The Global Catalogue of Microorganisms (GCM) 10K type strain sequencing project: providing services to taxonomists for standard genome sequencing and annotation.</title>
        <authorList>
            <consortium name="The Broad Institute Genomics Platform"/>
            <consortium name="The Broad Institute Genome Sequencing Center for Infectious Disease"/>
            <person name="Wu L."/>
            <person name="Ma J."/>
        </authorList>
    </citation>
    <scope>NUCLEOTIDE SEQUENCE [LARGE SCALE GENOMIC DNA]</scope>
    <source>
        <strain evidence="3">NBRC 112299</strain>
    </source>
</reference>
<comment type="caution">
    <text evidence="2">The sequence shown here is derived from an EMBL/GenBank/DDBJ whole genome shotgun (WGS) entry which is preliminary data.</text>
</comment>
<name>A0ABQ6IE46_9MICO</name>
<dbReference type="InterPro" id="IPR018490">
    <property type="entry name" value="cNMP-bd_dom_sf"/>
</dbReference>
<protein>
    <recommendedName>
        <fullName evidence="1">Cyclic nucleotide-binding domain-containing protein</fullName>
    </recommendedName>
</protein>
<dbReference type="EMBL" id="BSUN01000001">
    <property type="protein sequence ID" value="GMA35951.1"/>
    <property type="molecule type" value="Genomic_DNA"/>
</dbReference>
<gene>
    <name evidence="2" type="ORF">GCM10025876_21550</name>
</gene>